<sequence>WTLTLLGQLSSKYAAKRGIQHATSLNEVLQMWLACEPAKMLMEISTECFAAMVGAAPDMCVDSLLEASVRYSPHFDWVVAHIGSCFPRTIITRVLNCGLKDFCSDSGHDKESGPSTNRLKVPKMASVVGILGHLASKHGHDIRKALMALFEASLHSDAMNSKVTTLPFLLQLASMSDMLLQILTTDLVCILTPSTLNQLHRQFTHWKRASPGDYNSFLNLVVHLIVKSRIGACDIISFVLNTAVPTERTKGELPTEEVRETCAEIMHILMFELQRGILSTKSDMRAVEIPLLVGLASQTDTLTNMLMAAEGRRLPWLQKLLTYTALHAGQSCAASILASIICNAQTPVQLSNFYNVKQGIEVGIPSVLQQTLQQVFNRLEALASPSLDCQPPVAKLPRLHSQVSTLTGTAAEREETSSSSSSSVKPCHPLPQLVPLRNLERITAAEKRKIKKKQISSSRLVKELQSHQASMVSFILLPDPGVQRCALSLVHMVGFPPSLGSALLTRLAGAVARVYFGSLHRKAEMESLSIAKFSAQGGSKQAKASGKKEAHRKEGNSANCITRLCMSCIDQLSSLPFIRSLLLHYLVDGATYKEHCHLFGGKWTMSLFEPPSFSSSSANAEIILDSAEGSRLADNNSLLNENRQQGNSIALPRFHSSVYHGGVIRQIVKVASSHKSLPKNQVSANVLTLVETLWLCCKEFSHTAQSQPPQWGAPAALAGAASMPEVKTEAMDTDLRPKKAAISESSARTLGCVIVDILTLDSLYNDVNWQDPDFRKVTTERDILVWKRLADMPFLWSILQEFSSSCVFLYYVSPVLRSLVAVVMNHLEVSREARMKNCAQHYEAAVRLVYCLTQGSWISPPLSNVSELFPYVTPYEGYLLLLALWRYIKDKPPSEFETEVKERTCDGSHMLIVNSIIHANIDHMGHLCTRMFNM</sequence>
<feature type="domain" description="Integrator complex subunit 5 N-terminal" evidence="2">
    <location>
        <begin position="1"/>
        <end position="103"/>
    </location>
</feature>
<evidence type="ECO:0000313" key="5">
    <source>
        <dbReference type="Proteomes" id="UP001283361"/>
    </source>
</evidence>
<dbReference type="InterPro" id="IPR029444">
    <property type="entry name" value="INTS5_C"/>
</dbReference>
<accession>A0AAE0XTQ1</accession>
<dbReference type="AlphaFoldDB" id="A0AAE0XTQ1"/>
<reference evidence="4" key="1">
    <citation type="journal article" date="2023" name="G3 (Bethesda)">
        <title>A reference genome for the long-term kleptoplast-retaining sea slug Elysia crispata morphotype clarki.</title>
        <authorList>
            <person name="Eastman K.E."/>
            <person name="Pendleton A.L."/>
            <person name="Shaikh M.A."/>
            <person name="Suttiyut T."/>
            <person name="Ogas R."/>
            <person name="Tomko P."/>
            <person name="Gavelis G."/>
            <person name="Widhalm J.R."/>
            <person name="Wisecaver J.H."/>
        </authorList>
    </citation>
    <scope>NUCLEOTIDE SEQUENCE</scope>
    <source>
        <strain evidence="4">ECLA1</strain>
    </source>
</reference>
<dbReference type="GO" id="GO:0032039">
    <property type="term" value="C:integrator complex"/>
    <property type="evidence" value="ECO:0007669"/>
    <property type="project" value="InterPro"/>
</dbReference>
<evidence type="ECO:0000313" key="4">
    <source>
        <dbReference type="EMBL" id="KAK3710776.1"/>
    </source>
</evidence>
<name>A0AAE0XTQ1_9GAST</name>
<proteinExistence type="predicted"/>
<dbReference type="GO" id="GO:0034472">
    <property type="term" value="P:snRNA 3'-end processing"/>
    <property type="evidence" value="ECO:0007669"/>
    <property type="project" value="TreeGrafter"/>
</dbReference>
<keyword evidence="5" id="KW-1185">Reference proteome</keyword>
<evidence type="ECO:0008006" key="6">
    <source>
        <dbReference type="Google" id="ProtNLM"/>
    </source>
</evidence>
<protein>
    <recommendedName>
        <fullName evidence="6">Integrator complex subunit 5</fullName>
    </recommendedName>
</protein>
<feature type="domain" description="Integrator complex subunit 5 C-terminal" evidence="3">
    <location>
        <begin position="123"/>
        <end position="894"/>
    </location>
</feature>
<feature type="non-terminal residue" evidence="4">
    <location>
        <position position="1"/>
    </location>
</feature>
<dbReference type="Proteomes" id="UP001283361">
    <property type="component" value="Unassembled WGS sequence"/>
</dbReference>
<evidence type="ECO:0000259" key="2">
    <source>
        <dbReference type="Pfam" id="PF14837"/>
    </source>
</evidence>
<comment type="caution">
    <text evidence="4">The sequence shown here is derived from an EMBL/GenBank/DDBJ whole genome shotgun (WGS) entry which is preliminary data.</text>
</comment>
<dbReference type="Pfam" id="PF14837">
    <property type="entry name" value="INTS5_N"/>
    <property type="match status" value="1"/>
</dbReference>
<dbReference type="EMBL" id="JAWDGP010007631">
    <property type="protein sequence ID" value="KAK3710776.1"/>
    <property type="molecule type" value="Genomic_DNA"/>
</dbReference>
<dbReference type="PANTHER" id="PTHR31697:SF2">
    <property type="entry name" value="INTEGRATOR COMPLEX SUBUNIT 5"/>
    <property type="match status" value="1"/>
</dbReference>
<dbReference type="InterPro" id="IPR029445">
    <property type="entry name" value="INTS5_N"/>
</dbReference>
<evidence type="ECO:0000259" key="3">
    <source>
        <dbReference type="Pfam" id="PF14838"/>
    </source>
</evidence>
<dbReference type="PANTHER" id="PTHR31697">
    <property type="entry name" value="INTEGRATOR COMPLEX SUBUNIT 5"/>
    <property type="match status" value="1"/>
</dbReference>
<organism evidence="4 5">
    <name type="scientific">Elysia crispata</name>
    <name type="common">lettuce slug</name>
    <dbReference type="NCBI Taxonomy" id="231223"/>
    <lineage>
        <taxon>Eukaryota</taxon>
        <taxon>Metazoa</taxon>
        <taxon>Spiralia</taxon>
        <taxon>Lophotrochozoa</taxon>
        <taxon>Mollusca</taxon>
        <taxon>Gastropoda</taxon>
        <taxon>Heterobranchia</taxon>
        <taxon>Euthyneura</taxon>
        <taxon>Panpulmonata</taxon>
        <taxon>Sacoglossa</taxon>
        <taxon>Placobranchoidea</taxon>
        <taxon>Plakobranchidae</taxon>
        <taxon>Elysia</taxon>
    </lineage>
</organism>
<dbReference type="Pfam" id="PF14838">
    <property type="entry name" value="INTS5_C"/>
    <property type="match status" value="1"/>
</dbReference>
<gene>
    <name evidence="4" type="ORF">RRG08_064354</name>
</gene>
<dbReference type="InterPro" id="IPR040316">
    <property type="entry name" value="INTS5"/>
</dbReference>
<evidence type="ECO:0000256" key="1">
    <source>
        <dbReference type="SAM" id="MobiDB-lite"/>
    </source>
</evidence>
<feature type="region of interest" description="Disordered" evidence="1">
    <location>
        <begin position="404"/>
        <end position="429"/>
    </location>
</feature>